<evidence type="ECO:0000256" key="2">
    <source>
        <dbReference type="ARBA" id="ARBA00007801"/>
    </source>
</evidence>
<keyword evidence="4" id="KW-0274">FAD</keyword>
<dbReference type="Pfam" id="PF01494">
    <property type="entry name" value="FAD_binding_3"/>
    <property type="match status" value="1"/>
</dbReference>
<dbReference type="SUPFAM" id="SSF51905">
    <property type="entry name" value="FAD/NAD(P)-binding domain"/>
    <property type="match status" value="1"/>
</dbReference>
<dbReference type="EMBL" id="BSEL01000007">
    <property type="protein sequence ID" value="GLJ69865.1"/>
    <property type="molecule type" value="Genomic_DNA"/>
</dbReference>
<keyword evidence="5" id="KW-0560">Oxidoreductase</keyword>
<dbReference type="PANTHER" id="PTHR43004:SF19">
    <property type="entry name" value="BINDING MONOOXYGENASE, PUTATIVE (JCVI)-RELATED"/>
    <property type="match status" value="1"/>
</dbReference>
<dbReference type="Gene3D" id="3.50.50.60">
    <property type="entry name" value="FAD/NAD(P)-binding domain"/>
    <property type="match status" value="1"/>
</dbReference>
<evidence type="ECO:0000256" key="3">
    <source>
        <dbReference type="ARBA" id="ARBA00022630"/>
    </source>
</evidence>
<dbReference type="Pfam" id="PF07976">
    <property type="entry name" value="Phe_hydrox_dim"/>
    <property type="match status" value="1"/>
</dbReference>
<evidence type="ECO:0000259" key="7">
    <source>
        <dbReference type="Pfam" id="PF07976"/>
    </source>
</evidence>
<dbReference type="SUPFAM" id="SSF54373">
    <property type="entry name" value="FAD-linked reductases, C-terminal domain"/>
    <property type="match status" value="1"/>
</dbReference>
<comment type="cofactor">
    <cofactor evidence="1">
        <name>FAD</name>
        <dbReference type="ChEBI" id="CHEBI:57692"/>
    </cofactor>
</comment>
<dbReference type="SUPFAM" id="SSF52833">
    <property type="entry name" value="Thioredoxin-like"/>
    <property type="match status" value="1"/>
</dbReference>
<gene>
    <name evidence="8" type="ORF">GCM10017579_39010</name>
</gene>
<dbReference type="InterPro" id="IPR036249">
    <property type="entry name" value="Thioredoxin-like_sf"/>
</dbReference>
<protein>
    <submittedName>
        <fullName evidence="8">Phenol 2-monooxygenase</fullName>
    </submittedName>
</protein>
<dbReference type="RefSeq" id="WP_189118282.1">
    <property type="nucleotide sequence ID" value="NZ_BMRK01000006.1"/>
</dbReference>
<evidence type="ECO:0000256" key="5">
    <source>
        <dbReference type="ARBA" id="ARBA00023002"/>
    </source>
</evidence>
<feature type="domain" description="FAD-binding" evidence="6">
    <location>
        <begin position="33"/>
        <end position="407"/>
    </location>
</feature>
<evidence type="ECO:0000313" key="9">
    <source>
        <dbReference type="Proteomes" id="UP001142292"/>
    </source>
</evidence>
<proteinExistence type="inferred from homology"/>
<evidence type="ECO:0000256" key="4">
    <source>
        <dbReference type="ARBA" id="ARBA00022827"/>
    </source>
</evidence>
<dbReference type="Proteomes" id="UP001142292">
    <property type="component" value="Unassembled WGS sequence"/>
</dbReference>
<comment type="similarity">
    <text evidence="2">Belongs to the PheA/TfdB FAD monooxygenase family.</text>
</comment>
<feature type="domain" description="Phenol hydroxylase-like C-terminal dimerisation" evidence="7">
    <location>
        <begin position="452"/>
        <end position="634"/>
    </location>
</feature>
<name>A0ABQ5T0A1_9ACTN</name>
<dbReference type="Gene3D" id="3.40.30.20">
    <property type="match status" value="1"/>
</dbReference>
<dbReference type="InterPro" id="IPR038220">
    <property type="entry name" value="PHOX_C_sf"/>
</dbReference>
<keyword evidence="3" id="KW-0285">Flavoprotein</keyword>
<organism evidence="8 9">
    <name type="scientific">Nocardioides luteus</name>
    <dbReference type="NCBI Taxonomy" id="1844"/>
    <lineage>
        <taxon>Bacteria</taxon>
        <taxon>Bacillati</taxon>
        <taxon>Actinomycetota</taxon>
        <taxon>Actinomycetes</taxon>
        <taxon>Propionibacteriales</taxon>
        <taxon>Nocardioidaceae</taxon>
        <taxon>Nocardioides</taxon>
    </lineage>
</organism>
<evidence type="ECO:0000256" key="1">
    <source>
        <dbReference type="ARBA" id="ARBA00001974"/>
    </source>
</evidence>
<keyword evidence="9" id="KW-1185">Reference proteome</keyword>
<reference evidence="8" key="2">
    <citation type="submission" date="2023-01" db="EMBL/GenBank/DDBJ databases">
        <authorList>
            <person name="Sun Q."/>
            <person name="Evtushenko L."/>
        </authorList>
    </citation>
    <scope>NUCLEOTIDE SEQUENCE</scope>
    <source>
        <strain evidence="8">VKM Ac-1246</strain>
    </source>
</reference>
<reference evidence="8" key="1">
    <citation type="journal article" date="2014" name="Int. J. Syst. Evol. Microbiol.">
        <title>Complete genome of a new Firmicutes species belonging to the dominant human colonic microbiota ('Ruminococcus bicirculans') reveals two chromosomes and a selective capacity to utilize plant glucans.</title>
        <authorList>
            <consortium name="NISC Comparative Sequencing Program"/>
            <person name="Wegmann U."/>
            <person name="Louis P."/>
            <person name="Goesmann A."/>
            <person name="Henrissat B."/>
            <person name="Duncan S.H."/>
            <person name="Flint H.J."/>
        </authorList>
    </citation>
    <scope>NUCLEOTIDE SEQUENCE</scope>
    <source>
        <strain evidence="8">VKM Ac-1246</strain>
    </source>
</reference>
<dbReference type="Gene3D" id="3.30.9.10">
    <property type="entry name" value="D-Amino Acid Oxidase, subunit A, domain 2"/>
    <property type="match status" value="1"/>
</dbReference>
<sequence>MQYYRDGFYPGDPAVAPAAPEATSVVDAPFPDEVDVLIVGSGPAGNVLAAQLARFPSITTRLVERRTGPMEMGQADGVACRTMEMFQAFGFAHALQEEAYWVNETTFWRPDPERRDHIMRTSRVQDVEDGLSEMPHLIMNQARIHEHLLDAARNAPARLVPDYGLEFVGLEVADEGEHPVTVTLRRVGPEGAAGVGEEVTVRAKFVVGADGARSEVRAAIGRTSSGERANHAWGVLDVLATTDFPDIRFKAAIQSAEHGSLLLIPREGGYLVRLYVDLGTVTAENRATIRSLGAEEVAAMANRILHPYILDVKETVWFSVYEVAQRIADGFDDAVGRDLGRGPRVFIAGDACHTHSAKAGQGMNVSMQDAFNLGWKLAAVLEGRSHPSLLETYDAERRPVARELIDFDKEWSALLAAPPRDPEHPERGGVDPAEVSEYFVRQGRYTAGVATRYRSSRLTGTDEHQSLAAGLTVGMRFHSVPVVRVGDGKRTQLGHSAVADGRWRLYAFADASEDRFRALGDWLGSAEGSALVRYGVGRDLEGFVDVRGIVQRPHSQVDLLVMPEVLRPRTGRLGLVDYEKVYAADPGEDVFDLRRIDREEGALVVVRPDQYVASVLPLNAYERLTDLFDGVFIRPELPA</sequence>
<accession>A0ABQ5T0A1</accession>
<dbReference type="InterPro" id="IPR002938">
    <property type="entry name" value="FAD-bd"/>
</dbReference>
<dbReference type="NCBIfam" id="NF006144">
    <property type="entry name" value="PRK08294.1"/>
    <property type="match status" value="1"/>
</dbReference>
<dbReference type="InterPro" id="IPR012941">
    <property type="entry name" value="Phe_hydrox_C_dim_dom"/>
</dbReference>
<dbReference type="PRINTS" id="PR00420">
    <property type="entry name" value="RNGMNOXGNASE"/>
</dbReference>
<dbReference type="CDD" id="cd02979">
    <property type="entry name" value="PHOX_C"/>
    <property type="match status" value="1"/>
</dbReference>
<evidence type="ECO:0000259" key="6">
    <source>
        <dbReference type="Pfam" id="PF01494"/>
    </source>
</evidence>
<dbReference type="InterPro" id="IPR050641">
    <property type="entry name" value="RIFMO-like"/>
</dbReference>
<dbReference type="InterPro" id="IPR036188">
    <property type="entry name" value="FAD/NAD-bd_sf"/>
</dbReference>
<evidence type="ECO:0000313" key="8">
    <source>
        <dbReference type="EMBL" id="GLJ69865.1"/>
    </source>
</evidence>
<dbReference type="PANTHER" id="PTHR43004">
    <property type="entry name" value="TRK SYSTEM POTASSIUM UPTAKE PROTEIN"/>
    <property type="match status" value="1"/>
</dbReference>
<comment type="caution">
    <text evidence="8">The sequence shown here is derived from an EMBL/GenBank/DDBJ whole genome shotgun (WGS) entry which is preliminary data.</text>
</comment>